<comment type="subcellular location">
    <subcellularLocation>
        <location evidence="1">Membrane</location>
        <topology evidence="1">Multi-pass membrane protein</topology>
    </subcellularLocation>
</comment>
<evidence type="ECO:0000256" key="4">
    <source>
        <dbReference type="ARBA" id="ARBA00023136"/>
    </source>
</evidence>
<feature type="transmembrane region" description="Helical" evidence="7">
    <location>
        <begin position="190"/>
        <end position="210"/>
    </location>
</feature>
<dbReference type="Proteomes" id="UP000275078">
    <property type="component" value="Unassembled WGS sequence"/>
</dbReference>
<dbReference type="InterPro" id="IPR049326">
    <property type="entry name" value="Rhodopsin_dom_fungi"/>
</dbReference>
<evidence type="ECO:0000313" key="9">
    <source>
        <dbReference type="EMBL" id="RPA83282.1"/>
    </source>
</evidence>
<gene>
    <name evidence="9" type="ORF">BJ508DRAFT_69443</name>
</gene>
<comment type="similarity">
    <text evidence="5">Belongs to the SAT4 family.</text>
</comment>
<dbReference type="PANTHER" id="PTHR33048">
    <property type="entry name" value="PTH11-LIKE INTEGRAL MEMBRANE PROTEIN (AFU_ORTHOLOGUE AFUA_5G11245)"/>
    <property type="match status" value="1"/>
</dbReference>
<name>A0A3N4IB29_ASCIM</name>
<evidence type="ECO:0000256" key="6">
    <source>
        <dbReference type="SAM" id="MobiDB-lite"/>
    </source>
</evidence>
<dbReference type="EMBL" id="ML119665">
    <property type="protein sequence ID" value="RPA83282.1"/>
    <property type="molecule type" value="Genomic_DNA"/>
</dbReference>
<organism evidence="9 10">
    <name type="scientific">Ascobolus immersus RN42</name>
    <dbReference type="NCBI Taxonomy" id="1160509"/>
    <lineage>
        <taxon>Eukaryota</taxon>
        <taxon>Fungi</taxon>
        <taxon>Dikarya</taxon>
        <taxon>Ascomycota</taxon>
        <taxon>Pezizomycotina</taxon>
        <taxon>Pezizomycetes</taxon>
        <taxon>Pezizales</taxon>
        <taxon>Ascobolaceae</taxon>
        <taxon>Ascobolus</taxon>
    </lineage>
</organism>
<keyword evidence="2 7" id="KW-0812">Transmembrane</keyword>
<feature type="transmembrane region" description="Helical" evidence="7">
    <location>
        <begin position="67"/>
        <end position="85"/>
    </location>
</feature>
<accession>A0A3N4IB29</accession>
<protein>
    <recommendedName>
        <fullName evidence="8">Rhodopsin domain-containing protein</fullName>
    </recommendedName>
</protein>
<keyword evidence="3 7" id="KW-1133">Transmembrane helix</keyword>
<reference evidence="9 10" key="1">
    <citation type="journal article" date="2018" name="Nat. Ecol. Evol.">
        <title>Pezizomycetes genomes reveal the molecular basis of ectomycorrhizal truffle lifestyle.</title>
        <authorList>
            <person name="Murat C."/>
            <person name="Payen T."/>
            <person name="Noel B."/>
            <person name="Kuo A."/>
            <person name="Morin E."/>
            <person name="Chen J."/>
            <person name="Kohler A."/>
            <person name="Krizsan K."/>
            <person name="Balestrini R."/>
            <person name="Da Silva C."/>
            <person name="Montanini B."/>
            <person name="Hainaut M."/>
            <person name="Levati E."/>
            <person name="Barry K.W."/>
            <person name="Belfiori B."/>
            <person name="Cichocki N."/>
            <person name="Clum A."/>
            <person name="Dockter R.B."/>
            <person name="Fauchery L."/>
            <person name="Guy J."/>
            <person name="Iotti M."/>
            <person name="Le Tacon F."/>
            <person name="Lindquist E.A."/>
            <person name="Lipzen A."/>
            <person name="Malagnac F."/>
            <person name="Mello A."/>
            <person name="Molinier V."/>
            <person name="Miyauchi S."/>
            <person name="Poulain J."/>
            <person name="Riccioni C."/>
            <person name="Rubini A."/>
            <person name="Sitrit Y."/>
            <person name="Splivallo R."/>
            <person name="Traeger S."/>
            <person name="Wang M."/>
            <person name="Zifcakova L."/>
            <person name="Wipf D."/>
            <person name="Zambonelli A."/>
            <person name="Paolocci F."/>
            <person name="Nowrousian M."/>
            <person name="Ottonello S."/>
            <person name="Baldrian P."/>
            <person name="Spatafora J.W."/>
            <person name="Henrissat B."/>
            <person name="Nagy L.G."/>
            <person name="Aury J.M."/>
            <person name="Wincker P."/>
            <person name="Grigoriev I.V."/>
            <person name="Bonfante P."/>
            <person name="Martin F.M."/>
        </authorList>
    </citation>
    <scope>NUCLEOTIDE SEQUENCE [LARGE SCALE GENOMIC DNA]</scope>
    <source>
        <strain evidence="9 10">RN42</strain>
    </source>
</reference>
<sequence>MAEHIGSKVIQADNEHMSLSHAVDQAHGVLLLHAIVPSVALALLIVRNYSRFFFLQVWGWDDIMLNIGWLFSAIMAGLVCLSTEFGMGRHIWDVSRADRVEFLKIVWVCQTVYLLASFFTKTAFFIFFARLASSGTYYTASRILLIFNTLVFISCLFTGLFICLPVPFFWDRSIEGGRCLHIKSYYIANASLNMAMDVTTLLLPAAIVWSSPSISIKKKLSISALFLLGIATCICSILRIPTLARVTEKGNDVTWNMKESSMYSTLELNCAIITGCIPAIKPLITTLLGKATPVGRSGLMKPPVGVKVDSWVLRAHTGSYGASVTAPVIPNSVGRGGSRADHEHKKGPHILLEECLTVEEMRTSRESILATLSRERSGSAVGQLHYAGGVRRSESRTSRGSPAMQSFLR</sequence>
<dbReference type="InterPro" id="IPR052337">
    <property type="entry name" value="SAT4-like"/>
</dbReference>
<evidence type="ECO:0000259" key="8">
    <source>
        <dbReference type="Pfam" id="PF20684"/>
    </source>
</evidence>
<dbReference type="AlphaFoldDB" id="A0A3N4IB29"/>
<keyword evidence="10" id="KW-1185">Reference proteome</keyword>
<dbReference type="Pfam" id="PF20684">
    <property type="entry name" value="Fung_rhodopsin"/>
    <property type="match status" value="1"/>
</dbReference>
<evidence type="ECO:0000256" key="2">
    <source>
        <dbReference type="ARBA" id="ARBA00022692"/>
    </source>
</evidence>
<feature type="transmembrane region" description="Helical" evidence="7">
    <location>
        <begin position="143"/>
        <end position="170"/>
    </location>
</feature>
<dbReference type="GO" id="GO:0016020">
    <property type="term" value="C:membrane"/>
    <property type="evidence" value="ECO:0007669"/>
    <property type="project" value="UniProtKB-SubCell"/>
</dbReference>
<dbReference type="PANTHER" id="PTHR33048:SF55">
    <property type="entry name" value="INTEGRAL MEMBRANE PROTEIN"/>
    <property type="match status" value="1"/>
</dbReference>
<keyword evidence="4 7" id="KW-0472">Membrane</keyword>
<feature type="compositionally biased region" description="Polar residues" evidence="6">
    <location>
        <begin position="398"/>
        <end position="409"/>
    </location>
</feature>
<feature type="transmembrane region" description="Helical" evidence="7">
    <location>
        <begin position="105"/>
        <end position="131"/>
    </location>
</feature>
<evidence type="ECO:0000313" key="10">
    <source>
        <dbReference type="Proteomes" id="UP000275078"/>
    </source>
</evidence>
<feature type="domain" description="Rhodopsin" evidence="8">
    <location>
        <begin position="47"/>
        <end position="285"/>
    </location>
</feature>
<dbReference type="OrthoDB" id="444631at2759"/>
<proteinExistence type="inferred from homology"/>
<evidence type="ECO:0000256" key="5">
    <source>
        <dbReference type="ARBA" id="ARBA00038359"/>
    </source>
</evidence>
<evidence type="ECO:0000256" key="1">
    <source>
        <dbReference type="ARBA" id="ARBA00004141"/>
    </source>
</evidence>
<evidence type="ECO:0000256" key="3">
    <source>
        <dbReference type="ARBA" id="ARBA00022989"/>
    </source>
</evidence>
<feature type="transmembrane region" description="Helical" evidence="7">
    <location>
        <begin position="26"/>
        <end position="46"/>
    </location>
</feature>
<dbReference type="STRING" id="1160509.A0A3N4IB29"/>
<feature type="transmembrane region" description="Helical" evidence="7">
    <location>
        <begin position="222"/>
        <end position="241"/>
    </location>
</feature>
<feature type="region of interest" description="Disordered" evidence="6">
    <location>
        <begin position="386"/>
        <end position="409"/>
    </location>
</feature>
<evidence type="ECO:0000256" key="7">
    <source>
        <dbReference type="SAM" id="Phobius"/>
    </source>
</evidence>